<dbReference type="EMBL" id="DXGH01000037">
    <property type="protein sequence ID" value="HIW81238.1"/>
    <property type="molecule type" value="Genomic_DNA"/>
</dbReference>
<organism evidence="2 3">
    <name type="scientific">Candidatus Acetatifactor stercoripullorum</name>
    <dbReference type="NCBI Taxonomy" id="2838414"/>
    <lineage>
        <taxon>Bacteria</taxon>
        <taxon>Bacillati</taxon>
        <taxon>Bacillota</taxon>
        <taxon>Clostridia</taxon>
        <taxon>Lachnospirales</taxon>
        <taxon>Lachnospiraceae</taxon>
        <taxon>Acetatifactor</taxon>
    </lineage>
</organism>
<comment type="caution">
    <text evidence="2">The sequence shown here is derived from an EMBL/GenBank/DDBJ whole genome shotgun (WGS) entry which is preliminary data.</text>
</comment>
<sequence length="253" mass="29302">MQIDRERAKSAFWAYVNGFDVQKDMIRLKVEHTFRVSQLCEEIADSLGLSKEDRDLAWLIGLLHDLGRFEQQRRYGTFNDALSIDHARYGAELLFGEAESAVSIRDFVEEDSEDGLIRTAVFYHSAYRIPENLDHRTAMFCNILRDADKIDILKVNVEFPLEEIYNVSTEVLYGEQVSPQVMESFFEGHAVLRSLKKTAVDHVVGHISLVFELVYPKSIEIVKKQGYLEKLLHFPSKNPVTRQQFAQIREKMK</sequence>
<gene>
    <name evidence="2" type="ORF">H9742_06860</name>
</gene>
<proteinExistence type="predicted"/>
<evidence type="ECO:0000259" key="1">
    <source>
        <dbReference type="SMART" id="SM00471"/>
    </source>
</evidence>
<dbReference type="InterPro" id="IPR006675">
    <property type="entry name" value="HDIG_dom"/>
</dbReference>
<reference evidence="2" key="2">
    <citation type="submission" date="2021-04" db="EMBL/GenBank/DDBJ databases">
        <authorList>
            <person name="Gilroy R."/>
        </authorList>
    </citation>
    <scope>NUCLEOTIDE SEQUENCE</scope>
    <source>
        <strain evidence="2">CHK195-6426</strain>
    </source>
</reference>
<dbReference type="AlphaFoldDB" id="A0A9D1UBJ7"/>
<evidence type="ECO:0000313" key="2">
    <source>
        <dbReference type="EMBL" id="HIW81238.1"/>
    </source>
</evidence>
<name>A0A9D1UBJ7_9FIRM</name>
<dbReference type="Gene3D" id="1.10.3210.10">
    <property type="entry name" value="Hypothetical protein af1432"/>
    <property type="match status" value="1"/>
</dbReference>
<feature type="domain" description="HD/PDEase" evidence="1">
    <location>
        <begin position="25"/>
        <end position="162"/>
    </location>
</feature>
<dbReference type="SUPFAM" id="SSF109604">
    <property type="entry name" value="HD-domain/PDEase-like"/>
    <property type="match status" value="1"/>
</dbReference>
<dbReference type="CDD" id="cd00077">
    <property type="entry name" value="HDc"/>
    <property type="match status" value="1"/>
</dbReference>
<evidence type="ECO:0000313" key="3">
    <source>
        <dbReference type="Proteomes" id="UP000824265"/>
    </source>
</evidence>
<dbReference type="InterPro" id="IPR003607">
    <property type="entry name" value="HD/PDEase_dom"/>
</dbReference>
<dbReference type="SMART" id="SM00471">
    <property type="entry name" value="HDc"/>
    <property type="match status" value="1"/>
</dbReference>
<dbReference type="Pfam" id="PF01966">
    <property type="entry name" value="HD"/>
    <property type="match status" value="1"/>
</dbReference>
<reference evidence="2" key="1">
    <citation type="journal article" date="2021" name="PeerJ">
        <title>Extensive microbial diversity within the chicken gut microbiome revealed by metagenomics and culture.</title>
        <authorList>
            <person name="Gilroy R."/>
            <person name="Ravi A."/>
            <person name="Getino M."/>
            <person name="Pursley I."/>
            <person name="Horton D.L."/>
            <person name="Alikhan N.F."/>
            <person name="Baker D."/>
            <person name="Gharbi K."/>
            <person name="Hall N."/>
            <person name="Watson M."/>
            <person name="Adriaenssens E.M."/>
            <person name="Foster-Nyarko E."/>
            <person name="Jarju S."/>
            <person name="Secka A."/>
            <person name="Antonio M."/>
            <person name="Oren A."/>
            <person name="Chaudhuri R.R."/>
            <person name="La Ragione R."/>
            <person name="Hildebrand F."/>
            <person name="Pallen M.J."/>
        </authorList>
    </citation>
    <scope>NUCLEOTIDE SEQUENCE</scope>
    <source>
        <strain evidence="2">CHK195-6426</strain>
    </source>
</reference>
<accession>A0A9D1UBJ7</accession>
<dbReference type="NCBIfam" id="TIGR00277">
    <property type="entry name" value="HDIG"/>
    <property type="match status" value="1"/>
</dbReference>
<dbReference type="Proteomes" id="UP000824265">
    <property type="component" value="Unassembled WGS sequence"/>
</dbReference>
<protein>
    <submittedName>
        <fullName evidence="2">HD domain-containing protein</fullName>
    </submittedName>
</protein>
<dbReference type="InterPro" id="IPR006674">
    <property type="entry name" value="HD_domain"/>
</dbReference>